<dbReference type="Pfam" id="PF19258">
    <property type="entry name" value="KxYKxGKxW_sig"/>
    <property type="match status" value="1"/>
</dbReference>
<feature type="chain" id="PRO_5006412785" evidence="3">
    <location>
        <begin position="35"/>
        <end position="692"/>
    </location>
</feature>
<evidence type="ECO:0000256" key="1">
    <source>
        <dbReference type="ARBA" id="ARBA00022729"/>
    </source>
</evidence>
<gene>
    <name evidence="4" type="ORF">FC49_GL000490</name>
</gene>
<feature type="region of interest" description="Disordered" evidence="2">
    <location>
        <begin position="44"/>
        <end position="70"/>
    </location>
</feature>
<dbReference type="AlphaFoldDB" id="A0A0R1WM32"/>
<keyword evidence="1 3" id="KW-0732">Signal</keyword>
<dbReference type="Proteomes" id="UP000050973">
    <property type="component" value="Unassembled WGS sequence"/>
</dbReference>
<feature type="signal peptide" evidence="3">
    <location>
        <begin position="1"/>
        <end position="34"/>
    </location>
</feature>
<accession>A0A0R1WM32</accession>
<proteinExistence type="predicted"/>
<organism evidence="4 5">
    <name type="scientific">Limosilactobacillus oris DSM 4864</name>
    <dbReference type="NCBI Taxonomy" id="1423779"/>
    <lineage>
        <taxon>Bacteria</taxon>
        <taxon>Bacillati</taxon>
        <taxon>Bacillota</taxon>
        <taxon>Bacilli</taxon>
        <taxon>Lactobacillales</taxon>
        <taxon>Lactobacillaceae</taxon>
        <taxon>Limosilactobacillus</taxon>
    </lineage>
</organism>
<dbReference type="PATRIC" id="fig|1423779.3.peg.497"/>
<sequence length="692" mass="76141">MKERKKLYKAGKLWVTATLVAFAGIVVTTTSASADDNTVVATPQTSQVNSSVPAPSTSTATPADATSATQNTLAQPANTAVSYAAANTTSWETTTSTLNGPTKLPSNQVQNPRNYTIGVYRNETLIYTYHPQLGDLFITNQAGQVVSQPTTAGTYRLQLSQQGLSNMRRVPDLQGYTLQSNVTTTIQLYQPYTPNTQDYQQNYGSLDGYSIRQTSATEAAIHVAGWHASGASSLMPYGWLIVFDNTRGREIKRVAIDPVNRPDVQAAYRNVYGSLQSGFNQDIIIPLSAAGDDLTIIARYSSDFINGEGQRIDHWFNRINADHGNHAWIDSVQYVNGHFQVNGWHATNQALGKNHHTLIIWDASQGRELTRIPDVAAVARPDLAKAYPTILGADHAGFSVDVPLLPAMVTDNIQFISRYSSTADSNRDYVDYWFAPQQLLSDHRNQGYLDSVNVQNGKLHIAGWHATNQSIGRPYHTLIILNAQTGHELLRYTTKQYASRPDLTRAFPGIVTAGQSGFNVDLQLVPGMGNQPLQIVSRWSATQDANSNYVDYWFAPVTLYRDTANRANLDSFAIQGNVVYASGWHATSQSLGRPYHYLLLFDRTTNREVQRVKVTAANSTRPDVARAFPDTYNAGQSGFNAQFTVQPALNGHELVVLSRWTDDPAGNGNAVDYWFGQTVTPNVPVDKAKQLD</sequence>
<feature type="compositionally biased region" description="Low complexity" evidence="2">
    <location>
        <begin position="50"/>
        <end position="69"/>
    </location>
</feature>
<reference evidence="4 5" key="1">
    <citation type="journal article" date="2015" name="Genome Announc.">
        <title>Expanding the biotechnology potential of lactobacilli through comparative genomics of 213 strains and associated genera.</title>
        <authorList>
            <person name="Sun Z."/>
            <person name="Harris H.M."/>
            <person name="McCann A."/>
            <person name="Guo C."/>
            <person name="Argimon S."/>
            <person name="Zhang W."/>
            <person name="Yang X."/>
            <person name="Jeffery I.B."/>
            <person name="Cooney J.C."/>
            <person name="Kagawa T.F."/>
            <person name="Liu W."/>
            <person name="Song Y."/>
            <person name="Salvetti E."/>
            <person name="Wrobel A."/>
            <person name="Rasinkangas P."/>
            <person name="Parkhill J."/>
            <person name="Rea M.C."/>
            <person name="O'Sullivan O."/>
            <person name="Ritari J."/>
            <person name="Douillard F.P."/>
            <person name="Paul Ross R."/>
            <person name="Yang R."/>
            <person name="Briner A.E."/>
            <person name="Felis G.E."/>
            <person name="de Vos W.M."/>
            <person name="Barrangou R."/>
            <person name="Klaenhammer T.R."/>
            <person name="Caufield P.W."/>
            <person name="Cui Y."/>
            <person name="Zhang H."/>
            <person name="O'Toole P.W."/>
        </authorList>
    </citation>
    <scope>NUCLEOTIDE SEQUENCE [LARGE SCALE GENOMIC DNA]</scope>
    <source>
        <strain evidence="4 5">DSM 4864</strain>
    </source>
</reference>
<dbReference type="EMBL" id="AZGE01000014">
    <property type="protein sequence ID" value="KRM15260.1"/>
    <property type="molecule type" value="Genomic_DNA"/>
</dbReference>
<evidence type="ECO:0000313" key="4">
    <source>
        <dbReference type="EMBL" id="KRM15260.1"/>
    </source>
</evidence>
<evidence type="ECO:0000256" key="3">
    <source>
        <dbReference type="SAM" id="SignalP"/>
    </source>
</evidence>
<protein>
    <submittedName>
        <fullName evidence="4">Kxykxgkxw signal domain protein</fullName>
    </submittedName>
</protein>
<evidence type="ECO:0000256" key="2">
    <source>
        <dbReference type="SAM" id="MobiDB-lite"/>
    </source>
</evidence>
<evidence type="ECO:0000313" key="5">
    <source>
        <dbReference type="Proteomes" id="UP000050973"/>
    </source>
</evidence>
<dbReference type="InterPro" id="IPR022263">
    <property type="entry name" value="KxYKxGKxW"/>
</dbReference>
<dbReference type="NCBIfam" id="TIGR03715">
    <property type="entry name" value="KxYKxGKxW"/>
    <property type="match status" value="1"/>
</dbReference>
<name>A0A0R1WM32_9LACO</name>
<comment type="caution">
    <text evidence="4">The sequence shown here is derived from an EMBL/GenBank/DDBJ whole genome shotgun (WGS) entry which is preliminary data.</text>
</comment>
<dbReference type="RefSeq" id="WP_056984542.1">
    <property type="nucleotide sequence ID" value="NZ_AZGE01000014.1"/>
</dbReference>